<dbReference type="Proteomes" id="UP000653904">
    <property type="component" value="Unassembled WGS sequence"/>
</dbReference>
<organism evidence="2 3">
    <name type="scientific">Clostridium segne</name>
    <dbReference type="NCBI Taxonomy" id="2763038"/>
    <lineage>
        <taxon>Bacteria</taxon>
        <taxon>Bacillati</taxon>
        <taxon>Bacillota</taxon>
        <taxon>Clostridia</taxon>
        <taxon>Eubacteriales</taxon>
        <taxon>Clostridiaceae</taxon>
        <taxon>Clostridium</taxon>
    </lineage>
</organism>
<keyword evidence="1" id="KW-0472">Membrane</keyword>
<keyword evidence="1" id="KW-0812">Transmembrane</keyword>
<protein>
    <submittedName>
        <fullName evidence="2">Uncharacterized protein</fullName>
    </submittedName>
</protein>
<dbReference type="EMBL" id="JACOOW010000007">
    <property type="protein sequence ID" value="MBC5656672.1"/>
    <property type="molecule type" value="Genomic_DNA"/>
</dbReference>
<accession>A0AAW3X1P1</accession>
<gene>
    <name evidence="2" type="ORF">H8S19_06260</name>
</gene>
<evidence type="ECO:0000256" key="1">
    <source>
        <dbReference type="SAM" id="Phobius"/>
    </source>
</evidence>
<keyword evidence="1" id="KW-1133">Transmembrane helix</keyword>
<sequence>MAGRLGVVMKEKKRDWAISAGFLGVLLTAYVINYRFGFLEILDFHIEKVKKAYPAYFGTYDRMGELTAWLNKIENLFCIGRNGQHRYNNMDHSMMTAFCAVDLLLAGSADKEHIWSVNTEKAYHEKK</sequence>
<evidence type="ECO:0000313" key="2">
    <source>
        <dbReference type="EMBL" id="MBC5656672.1"/>
    </source>
</evidence>
<keyword evidence="3" id="KW-1185">Reference proteome</keyword>
<dbReference type="InterPro" id="IPR036188">
    <property type="entry name" value="FAD/NAD-bd_sf"/>
</dbReference>
<dbReference type="AlphaFoldDB" id="A0AAW3X1P1"/>
<dbReference type="RefSeq" id="WP_147341916.1">
    <property type="nucleotide sequence ID" value="NZ_JACOOW010000007.1"/>
</dbReference>
<proteinExistence type="predicted"/>
<dbReference type="Gene3D" id="3.50.50.60">
    <property type="entry name" value="FAD/NAD(P)-binding domain"/>
    <property type="match status" value="1"/>
</dbReference>
<name>A0AAW3X1P1_9CLOT</name>
<evidence type="ECO:0000313" key="3">
    <source>
        <dbReference type="Proteomes" id="UP000653904"/>
    </source>
</evidence>
<reference evidence="2 3" key="1">
    <citation type="submission" date="2020-08" db="EMBL/GenBank/DDBJ databases">
        <title>Genome public.</title>
        <authorList>
            <person name="Liu C."/>
            <person name="Sun Q."/>
        </authorList>
    </citation>
    <scope>NUCLEOTIDE SEQUENCE [LARGE SCALE GENOMIC DNA]</scope>
    <source>
        <strain evidence="2 3">BX14</strain>
    </source>
</reference>
<feature type="transmembrane region" description="Helical" evidence="1">
    <location>
        <begin position="16"/>
        <end position="36"/>
    </location>
</feature>
<comment type="caution">
    <text evidence="2">The sequence shown here is derived from an EMBL/GenBank/DDBJ whole genome shotgun (WGS) entry which is preliminary data.</text>
</comment>